<feature type="coiled-coil region" evidence="4">
    <location>
        <begin position="251"/>
        <end position="321"/>
    </location>
</feature>
<dbReference type="CDD" id="cd01852">
    <property type="entry name" value="AIG1"/>
    <property type="match status" value="1"/>
</dbReference>
<name>A0A9D5BU60_9LILI</name>
<dbReference type="GO" id="GO:0005525">
    <property type="term" value="F:GTP binding"/>
    <property type="evidence" value="ECO:0007669"/>
    <property type="project" value="UniProtKB-KW"/>
</dbReference>
<dbReference type="PANTHER" id="PTHR10903:SF184">
    <property type="entry name" value="GTP-BINDING PROTEIN A"/>
    <property type="match status" value="1"/>
</dbReference>
<proteinExistence type="inferred from homology"/>
<evidence type="ECO:0000256" key="3">
    <source>
        <dbReference type="ARBA" id="ARBA00023134"/>
    </source>
</evidence>
<dbReference type="PROSITE" id="PS51720">
    <property type="entry name" value="G_AIG1"/>
    <property type="match status" value="1"/>
</dbReference>
<evidence type="ECO:0000256" key="1">
    <source>
        <dbReference type="ARBA" id="ARBA00008535"/>
    </source>
</evidence>
<comment type="similarity">
    <text evidence="1">Belongs to the TRAFAC class TrmE-Era-EngA-EngB-Septin-like GTPase superfamily. AIG1/Toc34/Toc159-like paraseptin GTPase family. IAN subfamily.</text>
</comment>
<feature type="domain" description="AIG1-type G" evidence="5">
    <location>
        <begin position="9"/>
        <end position="216"/>
    </location>
</feature>
<keyword evidence="4" id="KW-0175">Coiled coil</keyword>
<accession>A0A9D5BU60</accession>
<protein>
    <recommendedName>
        <fullName evidence="5">AIG1-type G domain-containing protein</fullName>
    </recommendedName>
</protein>
<sequence>MGGGVVQVDKITTVVLIGKTGNGKSSTANSILRRKAFKSKASSSGVTTSCQLDRVLYEDGRLVNVIDTPGLFDFTGDTKDMAKEITKCLELAKDGVHAVLVVLSVKSRFSREEEASIKCLEQIFGKRIFDYMILVFTGGDQLEDDELTLSDYLDVSPEPLKELLCLCDVRVVLFNNKTKDEFKNADQVNELFMLVDSVIEMNEGKPYTSSLLPDVEYDSIEGSSKLYIDEYEERKKMMYEEQLQHVVEEIDKRLNAQIELLREQLENERIARESVEKNFMEQLAEEEEKRKKAENDAEEIKINLEEAKKEFREKIENAKNKCIIL</sequence>
<evidence type="ECO:0000256" key="2">
    <source>
        <dbReference type="ARBA" id="ARBA00022741"/>
    </source>
</evidence>
<dbReference type="SUPFAM" id="SSF52540">
    <property type="entry name" value="P-loop containing nucleoside triphosphate hydrolases"/>
    <property type="match status" value="1"/>
</dbReference>
<dbReference type="Gene3D" id="3.40.50.300">
    <property type="entry name" value="P-loop containing nucleotide triphosphate hydrolases"/>
    <property type="match status" value="1"/>
</dbReference>
<comment type="caution">
    <text evidence="6">The sequence shown here is derived from an EMBL/GenBank/DDBJ whole genome shotgun (WGS) entry which is preliminary data.</text>
</comment>
<dbReference type="FunFam" id="3.40.50.300:FF:000840">
    <property type="entry name" value="Immune-associated nucleotide-binding protein 9"/>
    <property type="match status" value="1"/>
</dbReference>
<dbReference type="AlphaFoldDB" id="A0A9D5BU60"/>
<dbReference type="Proteomes" id="UP001085076">
    <property type="component" value="Unassembled WGS sequence"/>
</dbReference>
<organism evidence="6 7">
    <name type="scientific">Dioscorea zingiberensis</name>
    <dbReference type="NCBI Taxonomy" id="325984"/>
    <lineage>
        <taxon>Eukaryota</taxon>
        <taxon>Viridiplantae</taxon>
        <taxon>Streptophyta</taxon>
        <taxon>Embryophyta</taxon>
        <taxon>Tracheophyta</taxon>
        <taxon>Spermatophyta</taxon>
        <taxon>Magnoliopsida</taxon>
        <taxon>Liliopsida</taxon>
        <taxon>Dioscoreales</taxon>
        <taxon>Dioscoreaceae</taxon>
        <taxon>Dioscorea</taxon>
    </lineage>
</organism>
<evidence type="ECO:0000259" key="5">
    <source>
        <dbReference type="PROSITE" id="PS51720"/>
    </source>
</evidence>
<keyword evidence="3" id="KW-0342">GTP-binding</keyword>
<keyword evidence="2" id="KW-0547">Nucleotide-binding</keyword>
<keyword evidence="7" id="KW-1185">Reference proteome</keyword>
<gene>
    <name evidence="6" type="ORF">J5N97_001308</name>
</gene>
<dbReference type="OrthoDB" id="8954335at2759"/>
<evidence type="ECO:0000313" key="6">
    <source>
        <dbReference type="EMBL" id="KAJ0960807.1"/>
    </source>
</evidence>
<dbReference type="InterPro" id="IPR027417">
    <property type="entry name" value="P-loop_NTPase"/>
</dbReference>
<evidence type="ECO:0000313" key="7">
    <source>
        <dbReference type="Proteomes" id="UP001085076"/>
    </source>
</evidence>
<dbReference type="PANTHER" id="PTHR10903">
    <property type="entry name" value="GTPASE, IMAP FAMILY MEMBER-RELATED"/>
    <property type="match status" value="1"/>
</dbReference>
<dbReference type="EMBL" id="JAGGNH010000058">
    <property type="protein sequence ID" value="KAJ0960807.1"/>
    <property type="molecule type" value="Genomic_DNA"/>
</dbReference>
<evidence type="ECO:0000256" key="4">
    <source>
        <dbReference type="SAM" id="Coils"/>
    </source>
</evidence>
<dbReference type="InterPro" id="IPR045058">
    <property type="entry name" value="GIMA/IAN/Toc"/>
</dbReference>
<dbReference type="InterPro" id="IPR006703">
    <property type="entry name" value="G_AIG1"/>
</dbReference>
<dbReference type="Pfam" id="PF04548">
    <property type="entry name" value="AIG1"/>
    <property type="match status" value="1"/>
</dbReference>
<reference evidence="6 7" key="1">
    <citation type="journal article" date="2022" name="Hortic Res">
        <title>The genome of Dioscorea zingiberensis sheds light on the biosynthesis, origin and evolution of the medicinally important diosgenin saponins.</title>
        <authorList>
            <person name="Li Y."/>
            <person name="Tan C."/>
            <person name="Li Z."/>
            <person name="Guo J."/>
            <person name="Li S."/>
            <person name="Chen X."/>
            <person name="Wang C."/>
            <person name="Dai X."/>
            <person name="Yang H."/>
            <person name="Song W."/>
            <person name="Hou L."/>
            <person name="Xu J."/>
            <person name="Tong Z."/>
            <person name="Xu A."/>
            <person name="Yuan X."/>
            <person name="Wang W."/>
            <person name="Yang Q."/>
            <person name="Chen L."/>
            <person name="Sun Z."/>
            <person name="Wang K."/>
            <person name="Pan B."/>
            <person name="Chen J."/>
            <person name="Bao Y."/>
            <person name="Liu F."/>
            <person name="Qi X."/>
            <person name="Gang D.R."/>
            <person name="Wen J."/>
            <person name="Li J."/>
        </authorList>
    </citation>
    <scope>NUCLEOTIDE SEQUENCE [LARGE SCALE GENOMIC DNA]</scope>
    <source>
        <strain evidence="6">Dzin_1.0</strain>
    </source>
</reference>